<evidence type="ECO:0000313" key="2">
    <source>
        <dbReference type="EMBL" id="AIC25682.1"/>
    </source>
</evidence>
<dbReference type="AlphaFoldDB" id="A0A060HVT2"/>
<accession>A0A060HVT2</accession>
<dbReference type="EMBL" id="CP006986">
    <property type="protein sequence ID" value="AIC25682.1"/>
    <property type="molecule type" value="Genomic_DNA"/>
</dbReference>
<reference evidence="2 3" key="1">
    <citation type="submission" date="2013-12" db="EMBL/GenBank/DDBJ databases">
        <title>Complete genome sequence of Rhizobium etli bv. mimosae IE4771.</title>
        <authorList>
            <person name="Bustos P."/>
            <person name="Santamaria R.I."/>
            <person name="Lozano L."/>
            <person name="Ormeno-Orrillo E."/>
            <person name="Rogel M.A."/>
            <person name="Romero D."/>
            <person name="Cevallos M.A."/>
            <person name="Martinez-Romero E."/>
            <person name="Gonzalez V."/>
        </authorList>
    </citation>
    <scope>NUCLEOTIDE SEQUENCE [LARGE SCALE GENOMIC DNA]</scope>
    <source>
        <strain evidence="2 3">IE4771</strain>
    </source>
</reference>
<proteinExistence type="predicted"/>
<gene>
    <name evidence="2" type="ORF">IE4771_CH00521</name>
</gene>
<evidence type="ECO:0000256" key="1">
    <source>
        <dbReference type="SAM" id="MobiDB-lite"/>
    </source>
</evidence>
<organism evidence="2 3">
    <name type="scientific">Rhizobium etli bv. mimosae str. IE4771</name>
    <dbReference type="NCBI Taxonomy" id="1432050"/>
    <lineage>
        <taxon>Bacteria</taxon>
        <taxon>Pseudomonadati</taxon>
        <taxon>Pseudomonadota</taxon>
        <taxon>Alphaproteobacteria</taxon>
        <taxon>Hyphomicrobiales</taxon>
        <taxon>Rhizobiaceae</taxon>
        <taxon>Rhizobium/Agrobacterium group</taxon>
        <taxon>Rhizobium</taxon>
    </lineage>
</organism>
<dbReference type="HOGENOM" id="CLU_3011125_0_0_5"/>
<dbReference type="Proteomes" id="UP000027180">
    <property type="component" value="Chromosome"/>
</dbReference>
<feature type="region of interest" description="Disordered" evidence="1">
    <location>
        <begin position="22"/>
        <end position="56"/>
    </location>
</feature>
<dbReference type="KEGG" id="rei:IE4771_CH00521"/>
<sequence length="56" mass="5933">MAFRAFPGQLEAFCRSRFSSGQRRLATGIPQGTSEPIASDPGGKMPGPPGWLKRAG</sequence>
<name>A0A060HVT2_RHIET</name>
<protein>
    <submittedName>
        <fullName evidence="2">Uncharacterized protein</fullName>
    </submittedName>
</protein>
<evidence type="ECO:0000313" key="3">
    <source>
        <dbReference type="Proteomes" id="UP000027180"/>
    </source>
</evidence>